<comment type="caution">
    <text evidence="2">The sequence shown here is derived from an EMBL/GenBank/DDBJ whole genome shotgun (WGS) entry which is preliminary data.</text>
</comment>
<dbReference type="SUPFAM" id="SSF53474">
    <property type="entry name" value="alpha/beta-Hydrolases"/>
    <property type="match status" value="1"/>
</dbReference>
<keyword evidence="6" id="KW-1185">Reference proteome</keyword>
<dbReference type="Proteomes" id="UP000433883">
    <property type="component" value="Unassembled WGS sequence"/>
</dbReference>
<sequence length="247" mass="27102">MPSKPIIVFVPGAWHLPSCFELVENLLKPAGYECIGVRTPSVRKEPPFPKDASDDVQAIRAALVTAIGEENDVVVVMHSYGGFPGSAACKGMSKEDRVKEGMKGGVVHLVYIASFAVEEGRSMGGGDKPIPADWRITEPDGYIRVERCNEIFYNDLSEEEANKRSSELQHHATGAFYSIQTYSAFKFIPSTYVICELDNAIPVALQEMIATQPGADMDIIRLKSSHSPFYSMPEETSNIIRKAAGEL</sequence>
<dbReference type="EMBL" id="WNWQ01000123">
    <property type="protein sequence ID" value="KAE9977822.1"/>
    <property type="molecule type" value="Genomic_DNA"/>
</dbReference>
<dbReference type="EMBL" id="WNWR01000533">
    <property type="protein sequence ID" value="KAE9975225.1"/>
    <property type="molecule type" value="Genomic_DNA"/>
</dbReference>
<dbReference type="Pfam" id="PF12697">
    <property type="entry name" value="Abhydrolase_6"/>
    <property type="match status" value="1"/>
</dbReference>
<dbReference type="Proteomes" id="UP000447873">
    <property type="component" value="Unassembled WGS sequence"/>
</dbReference>
<dbReference type="AlphaFoldDB" id="A0A8H3YN60"/>
<dbReference type="InterPro" id="IPR029058">
    <property type="entry name" value="AB_hydrolase_fold"/>
</dbReference>
<dbReference type="OrthoDB" id="1263307at2759"/>
<accession>A0A8H3YN60</accession>
<dbReference type="PANTHER" id="PTHR37017:SF11">
    <property type="entry name" value="ESTERASE_LIPASE_THIOESTERASE DOMAIN-CONTAINING PROTEIN"/>
    <property type="match status" value="1"/>
</dbReference>
<evidence type="ECO:0000259" key="1">
    <source>
        <dbReference type="Pfam" id="PF12697"/>
    </source>
</evidence>
<name>A0A8H3YN60_VENIN</name>
<evidence type="ECO:0000313" key="6">
    <source>
        <dbReference type="Proteomes" id="UP000490939"/>
    </source>
</evidence>
<organism evidence="2 5">
    <name type="scientific">Venturia inaequalis</name>
    <name type="common">Apple scab fungus</name>
    <dbReference type="NCBI Taxonomy" id="5025"/>
    <lineage>
        <taxon>Eukaryota</taxon>
        <taxon>Fungi</taxon>
        <taxon>Dikarya</taxon>
        <taxon>Ascomycota</taxon>
        <taxon>Pezizomycotina</taxon>
        <taxon>Dothideomycetes</taxon>
        <taxon>Pleosporomycetidae</taxon>
        <taxon>Venturiales</taxon>
        <taxon>Venturiaceae</taxon>
        <taxon>Venturia</taxon>
    </lineage>
</organism>
<protein>
    <recommendedName>
        <fullName evidence="1">AB hydrolase-1 domain-containing protein</fullName>
    </recommendedName>
</protein>
<dbReference type="EMBL" id="WNWS01000480">
    <property type="protein sequence ID" value="KAE9967015.1"/>
    <property type="molecule type" value="Genomic_DNA"/>
</dbReference>
<dbReference type="InterPro" id="IPR000073">
    <property type="entry name" value="AB_hydrolase_1"/>
</dbReference>
<proteinExistence type="predicted"/>
<dbReference type="Gene3D" id="3.40.50.1820">
    <property type="entry name" value="alpha/beta hydrolase"/>
    <property type="match status" value="1"/>
</dbReference>
<evidence type="ECO:0000313" key="3">
    <source>
        <dbReference type="EMBL" id="KAE9975225.1"/>
    </source>
</evidence>
<gene>
    <name evidence="4" type="ORF">BLS_001101</name>
    <name evidence="3" type="ORF">EG327_008509</name>
    <name evidence="2" type="ORF">EG328_008488</name>
</gene>
<dbReference type="PANTHER" id="PTHR37017">
    <property type="entry name" value="AB HYDROLASE-1 DOMAIN-CONTAINING PROTEIN-RELATED"/>
    <property type="match status" value="1"/>
</dbReference>
<feature type="domain" description="AB hydrolase-1" evidence="1">
    <location>
        <begin position="7"/>
        <end position="236"/>
    </location>
</feature>
<dbReference type="InterPro" id="IPR052897">
    <property type="entry name" value="Sec-Metab_Biosynth_Hydrolase"/>
</dbReference>
<evidence type="ECO:0000313" key="2">
    <source>
        <dbReference type="EMBL" id="KAE9967015.1"/>
    </source>
</evidence>
<evidence type="ECO:0000313" key="4">
    <source>
        <dbReference type="EMBL" id="KAE9977822.1"/>
    </source>
</evidence>
<evidence type="ECO:0000313" key="5">
    <source>
        <dbReference type="Proteomes" id="UP000447873"/>
    </source>
</evidence>
<reference evidence="2 5" key="1">
    <citation type="submission" date="2018-12" db="EMBL/GenBank/DDBJ databases">
        <title>Venturia inaequalis Genome Resource.</title>
        <authorList>
            <person name="Lichtner F.J."/>
        </authorList>
    </citation>
    <scope>NUCLEOTIDE SEQUENCE [LARGE SCALE GENOMIC DNA]</scope>
    <source>
        <strain evidence="2 5">120213</strain>
        <strain evidence="4">Bline_iso_100314</strain>
        <strain evidence="3 6">DMI_063113</strain>
    </source>
</reference>
<dbReference type="Proteomes" id="UP000490939">
    <property type="component" value="Unassembled WGS sequence"/>
</dbReference>